<dbReference type="AlphaFoldDB" id="A0A6B0UGE2"/>
<name>A0A6B0UGE2_IXORI</name>
<organism evidence="1">
    <name type="scientific">Ixodes ricinus</name>
    <name type="common">Common tick</name>
    <name type="synonym">Acarus ricinus</name>
    <dbReference type="NCBI Taxonomy" id="34613"/>
    <lineage>
        <taxon>Eukaryota</taxon>
        <taxon>Metazoa</taxon>
        <taxon>Ecdysozoa</taxon>
        <taxon>Arthropoda</taxon>
        <taxon>Chelicerata</taxon>
        <taxon>Arachnida</taxon>
        <taxon>Acari</taxon>
        <taxon>Parasitiformes</taxon>
        <taxon>Ixodida</taxon>
        <taxon>Ixodoidea</taxon>
        <taxon>Ixodidae</taxon>
        <taxon>Ixodinae</taxon>
        <taxon>Ixodes</taxon>
    </lineage>
</organism>
<accession>A0A6B0UGE2</accession>
<protein>
    <submittedName>
        <fullName evidence="1">Putative secreted protein</fullName>
    </submittedName>
</protein>
<proteinExistence type="predicted"/>
<dbReference type="PROSITE" id="PS51257">
    <property type="entry name" value="PROKAR_LIPOPROTEIN"/>
    <property type="match status" value="1"/>
</dbReference>
<reference evidence="1" key="1">
    <citation type="submission" date="2019-12" db="EMBL/GenBank/DDBJ databases">
        <title>An insight into the sialome of adult female Ixodes ricinus ticks feeding for 6 days.</title>
        <authorList>
            <person name="Perner J."/>
            <person name="Ribeiro J.M.C."/>
        </authorList>
    </citation>
    <scope>NUCLEOTIDE SEQUENCE</scope>
    <source>
        <strain evidence="1">Semi-engorged</strain>
        <tissue evidence="1">Salivary glands</tissue>
    </source>
</reference>
<sequence length="104" mass="11964">MAARLLIPLSTILGFSLKSDSCHCIIFTGASQSCLHGNRLSDDFPWILRLNLNGNCCNVVFQVLFGRLRLCIQVECNLCHIRVIFCKRQHWADRFLKFLVVIRL</sequence>
<dbReference type="EMBL" id="GIFC01006807">
    <property type="protein sequence ID" value="MXU88890.1"/>
    <property type="molecule type" value="Transcribed_RNA"/>
</dbReference>
<evidence type="ECO:0000313" key="1">
    <source>
        <dbReference type="EMBL" id="MXU88890.1"/>
    </source>
</evidence>